<keyword evidence="2" id="KW-1185">Reference proteome</keyword>
<gene>
    <name evidence="1" type="ordered locus">RHOM_15285</name>
</gene>
<reference evidence="1 2" key="1">
    <citation type="journal article" date="2015" name="Genome Announc.">
        <title>Complete genome sequence of the human gut symbiont Roseburia hominis.</title>
        <authorList>
            <person name="Travis A.J."/>
            <person name="Kelly D."/>
            <person name="Flint H.J."/>
            <person name="Aminov R.I."/>
        </authorList>
    </citation>
    <scope>NUCLEOTIDE SEQUENCE [LARGE SCALE GENOMIC DNA]</scope>
    <source>
        <strain evidence="2">DSM 16839 / JCM 17582 / NCIMB 14029 / A2-183</strain>
    </source>
</reference>
<organism evidence="1 2">
    <name type="scientific">Roseburia hominis (strain DSM 16839 / JCM 17582 / NCIMB 14029 / A2-183)</name>
    <dbReference type="NCBI Taxonomy" id="585394"/>
    <lineage>
        <taxon>Bacteria</taxon>
        <taxon>Bacillati</taxon>
        <taxon>Bacillota</taxon>
        <taxon>Clostridia</taxon>
        <taxon>Lachnospirales</taxon>
        <taxon>Lachnospiraceae</taxon>
        <taxon>Roseburia</taxon>
    </lineage>
</organism>
<dbReference type="STRING" id="585394.RHOM_15285"/>
<dbReference type="EMBL" id="CP003040">
    <property type="protein sequence ID" value="AEN98163.1"/>
    <property type="molecule type" value="Genomic_DNA"/>
</dbReference>
<dbReference type="Pfam" id="PF21983">
    <property type="entry name" value="NikA-like"/>
    <property type="match status" value="1"/>
</dbReference>
<dbReference type="HOGENOM" id="CLU_1179496_0_0_9"/>
<dbReference type="KEGG" id="rho:RHOM_15285"/>
<sequence>MEFLRAINALMNRGSFFIASAQLQSRIINAIHNKGGNALLCCKPLAYTHATRKFPTGNLQKNSKHCLCSLTGTISANFYQVKTCRNWLAWGISPCPPKSKKQPPATAYLKIFYTNKERTDTAMANRERQNELKIYLSDDEQYILDQKWKASGMKSKSAFIRHLILYGYVYDVNYEHLREYNTTLARIGNNLNQIAKRMNATGNVYKADVNEVKELMKQVWQSQKSMLSRQPSIRQ</sequence>
<protein>
    <submittedName>
        <fullName evidence="1">Mobilization protein</fullName>
    </submittedName>
</protein>
<dbReference type="InterPro" id="IPR053842">
    <property type="entry name" value="NikA-like"/>
</dbReference>
<dbReference type="AlphaFoldDB" id="G2T4N5"/>
<name>G2T4N5_ROSHA</name>
<evidence type="ECO:0000313" key="2">
    <source>
        <dbReference type="Proteomes" id="UP000008178"/>
    </source>
</evidence>
<dbReference type="eggNOG" id="ENOG502ZR9N">
    <property type="taxonomic scope" value="Bacteria"/>
</dbReference>
<accession>G2T4N5</accession>
<proteinExistence type="predicted"/>
<dbReference type="Proteomes" id="UP000008178">
    <property type="component" value="Chromosome"/>
</dbReference>
<evidence type="ECO:0000313" key="1">
    <source>
        <dbReference type="EMBL" id="AEN98163.1"/>
    </source>
</evidence>